<evidence type="ECO:0000313" key="2">
    <source>
        <dbReference type="EMBL" id="KIP51576.1"/>
    </source>
</evidence>
<feature type="transmembrane region" description="Helical" evidence="1">
    <location>
        <begin position="102"/>
        <end position="129"/>
    </location>
</feature>
<dbReference type="AlphaFoldDB" id="A0A0D0HVH7"/>
<gene>
    <name evidence="2" type="ORF">SD72_14620</name>
</gene>
<keyword evidence="1" id="KW-1133">Transmembrane helix</keyword>
<keyword evidence="3" id="KW-1185">Reference proteome</keyword>
<sequence length="135" mass="14277">MSDTRSTPKRFSPGLVAGALLLDAAFVVAFAALGRGSHDREATLAGLFETAWPFLAGLAIAWLVTLAWRRPLAVWRTGLPVWIGSAGLGLGLRAVVGQGTALPFVIVATLTLCAMLIGWRLIAALMLALNARRAR</sequence>
<organism evidence="2 3">
    <name type="scientific">Leucobacter komagatae</name>
    <dbReference type="NCBI Taxonomy" id="55969"/>
    <lineage>
        <taxon>Bacteria</taxon>
        <taxon>Bacillati</taxon>
        <taxon>Actinomycetota</taxon>
        <taxon>Actinomycetes</taxon>
        <taxon>Micrococcales</taxon>
        <taxon>Microbacteriaceae</taxon>
        <taxon>Leucobacter</taxon>
    </lineage>
</organism>
<proteinExistence type="predicted"/>
<dbReference type="InterPro" id="IPR021414">
    <property type="entry name" value="DUF3054"/>
</dbReference>
<feature type="transmembrane region" description="Helical" evidence="1">
    <location>
        <begin position="79"/>
        <end position="96"/>
    </location>
</feature>
<dbReference type="Pfam" id="PF11255">
    <property type="entry name" value="DUF3054"/>
    <property type="match status" value="1"/>
</dbReference>
<name>A0A0D0HVH7_9MICO</name>
<dbReference type="Proteomes" id="UP000032120">
    <property type="component" value="Unassembled WGS sequence"/>
</dbReference>
<accession>A0A0D0HVH7</accession>
<keyword evidence="1" id="KW-0472">Membrane</keyword>
<evidence type="ECO:0000256" key="1">
    <source>
        <dbReference type="SAM" id="Phobius"/>
    </source>
</evidence>
<feature type="transmembrane region" description="Helical" evidence="1">
    <location>
        <begin position="45"/>
        <end position="67"/>
    </location>
</feature>
<dbReference type="EMBL" id="JXSQ01000030">
    <property type="protein sequence ID" value="KIP51576.1"/>
    <property type="molecule type" value="Genomic_DNA"/>
</dbReference>
<keyword evidence="1" id="KW-0812">Transmembrane</keyword>
<dbReference type="OrthoDB" id="3698172at2"/>
<dbReference type="RefSeq" id="WP_042545203.1">
    <property type="nucleotide sequence ID" value="NZ_JXSQ01000030.1"/>
</dbReference>
<feature type="transmembrane region" description="Helical" evidence="1">
    <location>
        <begin position="12"/>
        <end position="33"/>
    </location>
</feature>
<protein>
    <submittedName>
        <fullName evidence="2">Membrane protein</fullName>
    </submittedName>
</protein>
<evidence type="ECO:0000313" key="3">
    <source>
        <dbReference type="Proteomes" id="UP000032120"/>
    </source>
</evidence>
<comment type="caution">
    <text evidence="2">The sequence shown here is derived from an EMBL/GenBank/DDBJ whole genome shotgun (WGS) entry which is preliminary data.</text>
</comment>
<reference evidence="2 3" key="1">
    <citation type="submission" date="2015-01" db="EMBL/GenBank/DDBJ databases">
        <title>Draft genome sequence of Leucobacter komagatae strain VKM ST2845.</title>
        <authorList>
            <person name="Karlyshev A.V."/>
            <person name="Kudryashova E.B."/>
        </authorList>
    </citation>
    <scope>NUCLEOTIDE SEQUENCE [LARGE SCALE GENOMIC DNA]</scope>
    <source>
        <strain evidence="2 3">VKM ST2845</strain>
    </source>
</reference>